<evidence type="ECO:0000259" key="1">
    <source>
        <dbReference type="SMART" id="SM00382"/>
    </source>
</evidence>
<evidence type="ECO:0000313" key="2">
    <source>
        <dbReference type="EMBL" id="GHA04485.1"/>
    </source>
</evidence>
<sequence>MIDVGEIARRYGGAVSGGQALIPAIGHSNKDRGVAIKPAPDAPDGCIVHCFNGADPLAEKDRLRADGFLPARKAKAELGPWLPVATFEYVDATGEVIYRTVRREPANWPGPGKRPKEFRAERCEGGRWVAGMGDCDRVPYRLPELRQAIEACRPVYLVEGEAKADKLAAWGLPATAIAFGSNGWRADYAGHFAGAKVFILPDNDAPGRDFARKAFSDLSGCAAPAIVELPGLPEAGDVIDWQGSADDLEKLCANAALPDWLHQPEAGAGADKPASAFRFVAVGNLEFRPPEFLIDGLIEASALGLLFGDPGCGKSFLAVDIALSLATGTPFHGLAVKQGAVFYIAGEGHNGLARRFAAWAHDRDVSIANAPLFVSTRPAQFLDAASANAVAEAVEGLAALHGAPALIIIDTLARNYGPGDENSTSDMSAFVAAVDDLKARFPGCTVLIVHHSGHTEKGRARGAMALKGALDFEYRLERD</sequence>
<dbReference type="InterPro" id="IPR003593">
    <property type="entry name" value="AAA+_ATPase"/>
</dbReference>
<dbReference type="Pfam" id="PF13481">
    <property type="entry name" value="AAA_25"/>
    <property type="match status" value="1"/>
</dbReference>
<dbReference type="Proteomes" id="UP000634139">
    <property type="component" value="Unassembled WGS sequence"/>
</dbReference>
<dbReference type="SMART" id="SM00382">
    <property type="entry name" value="AAA"/>
    <property type="match status" value="1"/>
</dbReference>
<reference evidence="2" key="1">
    <citation type="journal article" date="2014" name="Int. J. Syst. Evol. Microbiol.">
        <title>Complete genome sequence of Corynebacterium casei LMG S-19264T (=DSM 44701T), isolated from a smear-ripened cheese.</title>
        <authorList>
            <consortium name="US DOE Joint Genome Institute (JGI-PGF)"/>
            <person name="Walter F."/>
            <person name="Albersmeier A."/>
            <person name="Kalinowski J."/>
            <person name="Ruckert C."/>
        </authorList>
    </citation>
    <scope>NUCLEOTIDE SEQUENCE</scope>
    <source>
        <strain evidence="2">KCTC 32422</strain>
    </source>
</reference>
<dbReference type="InterPro" id="IPR027417">
    <property type="entry name" value="P-loop_NTPase"/>
</dbReference>
<protein>
    <recommendedName>
        <fullName evidence="1">AAA+ ATPase domain-containing protein</fullName>
    </recommendedName>
</protein>
<reference evidence="2" key="2">
    <citation type="submission" date="2020-09" db="EMBL/GenBank/DDBJ databases">
        <authorList>
            <person name="Sun Q."/>
            <person name="Kim S."/>
        </authorList>
    </citation>
    <scope>NUCLEOTIDE SEQUENCE</scope>
    <source>
        <strain evidence="2">KCTC 32422</strain>
    </source>
</reference>
<accession>A0A918VKW7</accession>
<dbReference type="CDD" id="cd01029">
    <property type="entry name" value="TOPRIM_primases"/>
    <property type="match status" value="1"/>
</dbReference>
<name>A0A918VKW7_9SPHN</name>
<dbReference type="InterPro" id="IPR034154">
    <property type="entry name" value="TOPRIM_DnaG/twinkle"/>
</dbReference>
<dbReference type="RefSeq" id="WP_189542408.1">
    <property type="nucleotide sequence ID" value="NZ_BMZD01000007.1"/>
</dbReference>
<comment type="caution">
    <text evidence="2">The sequence shown here is derived from an EMBL/GenBank/DDBJ whole genome shotgun (WGS) entry which is preliminary data.</text>
</comment>
<keyword evidence="3" id="KW-1185">Reference proteome</keyword>
<dbReference type="Gene3D" id="3.40.50.300">
    <property type="entry name" value="P-loop containing nucleotide triphosphate hydrolases"/>
    <property type="match status" value="1"/>
</dbReference>
<organism evidence="2 3">
    <name type="scientific">Novosphingobium arvoryzae</name>
    <dbReference type="NCBI Taxonomy" id="1256514"/>
    <lineage>
        <taxon>Bacteria</taxon>
        <taxon>Pseudomonadati</taxon>
        <taxon>Pseudomonadota</taxon>
        <taxon>Alphaproteobacteria</taxon>
        <taxon>Sphingomonadales</taxon>
        <taxon>Sphingomonadaceae</taxon>
        <taxon>Novosphingobium</taxon>
    </lineage>
</organism>
<dbReference type="Gene3D" id="3.40.1360.10">
    <property type="match status" value="1"/>
</dbReference>
<feature type="domain" description="AAA+ ATPase" evidence="1">
    <location>
        <begin position="300"/>
        <end position="470"/>
    </location>
</feature>
<evidence type="ECO:0000313" key="3">
    <source>
        <dbReference type="Proteomes" id="UP000634139"/>
    </source>
</evidence>
<dbReference type="EMBL" id="BMZD01000007">
    <property type="protein sequence ID" value="GHA04485.1"/>
    <property type="molecule type" value="Genomic_DNA"/>
</dbReference>
<dbReference type="SUPFAM" id="SSF52540">
    <property type="entry name" value="P-loop containing nucleoside triphosphate hydrolases"/>
    <property type="match status" value="1"/>
</dbReference>
<proteinExistence type="predicted"/>
<dbReference type="AlphaFoldDB" id="A0A918VKW7"/>
<gene>
    <name evidence="2" type="ORF">GCM10011617_26940</name>
</gene>